<protein>
    <submittedName>
        <fullName evidence="2">Uncharacterized protein</fullName>
    </submittedName>
</protein>
<dbReference type="Proteomes" id="UP000663859">
    <property type="component" value="Unassembled WGS sequence"/>
</dbReference>
<gene>
    <name evidence="2" type="ORF">MPNT_140012</name>
</gene>
<sequence>MPESTERGSGSAKKANTTLTCPLSYHKSGGSPNRAKKLSRLMRFRVPFRSPSVLG</sequence>
<dbReference type="EMBL" id="CAJNOB010000006">
    <property type="protein sequence ID" value="CAF0693468.1"/>
    <property type="molecule type" value="Genomic_DNA"/>
</dbReference>
<evidence type="ECO:0000313" key="3">
    <source>
        <dbReference type="Proteomes" id="UP000663859"/>
    </source>
</evidence>
<dbReference type="AlphaFoldDB" id="A0A8J2BNC0"/>
<keyword evidence="3" id="KW-1185">Reference proteome</keyword>
<comment type="caution">
    <text evidence="2">The sequence shown here is derived from an EMBL/GenBank/DDBJ whole genome shotgun (WGS) entry which is preliminary data.</text>
</comment>
<evidence type="ECO:0000256" key="1">
    <source>
        <dbReference type="SAM" id="MobiDB-lite"/>
    </source>
</evidence>
<accession>A0A8J2BNC0</accession>
<reference evidence="2" key="1">
    <citation type="submission" date="2021-02" db="EMBL/GenBank/DDBJ databases">
        <authorList>
            <person name="Cremers G."/>
            <person name="Picone N."/>
        </authorList>
    </citation>
    <scope>NUCLEOTIDE SEQUENCE</scope>
    <source>
        <strain evidence="2">PQ17</strain>
    </source>
</reference>
<evidence type="ECO:0000313" key="2">
    <source>
        <dbReference type="EMBL" id="CAF0693468.1"/>
    </source>
</evidence>
<proteinExistence type="predicted"/>
<name>A0A8J2BNC0_9BACT</name>
<feature type="region of interest" description="Disordered" evidence="1">
    <location>
        <begin position="1"/>
        <end position="34"/>
    </location>
</feature>
<organism evidence="2 3">
    <name type="scientific">Candidatus Methylacidithermus pantelleriae</name>
    <dbReference type="NCBI Taxonomy" id="2744239"/>
    <lineage>
        <taxon>Bacteria</taxon>
        <taxon>Pseudomonadati</taxon>
        <taxon>Verrucomicrobiota</taxon>
        <taxon>Methylacidiphilae</taxon>
        <taxon>Methylacidiphilales</taxon>
        <taxon>Methylacidiphilaceae</taxon>
        <taxon>Candidatus Methylacidithermus</taxon>
    </lineage>
</organism>